<accession>X1S9I7</accession>
<reference evidence="1" key="1">
    <citation type="journal article" date="2014" name="Front. Microbiol.">
        <title>High frequency of phylogenetically diverse reductive dehalogenase-homologous genes in deep subseafloor sedimentary metagenomes.</title>
        <authorList>
            <person name="Kawai M."/>
            <person name="Futagami T."/>
            <person name="Toyoda A."/>
            <person name="Takaki Y."/>
            <person name="Nishi S."/>
            <person name="Hori S."/>
            <person name="Arai W."/>
            <person name="Tsubouchi T."/>
            <person name="Morono Y."/>
            <person name="Uchiyama I."/>
            <person name="Ito T."/>
            <person name="Fujiyama A."/>
            <person name="Inagaki F."/>
            <person name="Takami H."/>
        </authorList>
    </citation>
    <scope>NUCLEOTIDE SEQUENCE</scope>
    <source>
        <strain evidence="1">Expedition CK06-06</strain>
    </source>
</reference>
<name>X1S9I7_9ZZZZ</name>
<evidence type="ECO:0000313" key="1">
    <source>
        <dbReference type="EMBL" id="GAI64439.1"/>
    </source>
</evidence>
<protein>
    <submittedName>
        <fullName evidence="1">Uncharacterized protein</fullName>
    </submittedName>
</protein>
<comment type="caution">
    <text evidence="1">The sequence shown here is derived from an EMBL/GenBank/DDBJ whole genome shotgun (WGS) entry which is preliminary data.</text>
</comment>
<dbReference type="AlphaFoldDB" id="X1S9I7"/>
<feature type="non-terminal residue" evidence="1">
    <location>
        <position position="1"/>
    </location>
</feature>
<gene>
    <name evidence="1" type="ORF">S06H3_64983</name>
</gene>
<sequence>LRLSPGKTVKQWLILRIISANILRGYSRSKS</sequence>
<proteinExistence type="predicted"/>
<organism evidence="1">
    <name type="scientific">marine sediment metagenome</name>
    <dbReference type="NCBI Taxonomy" id="412755"/>
    <lineage>
        <taxon>unclassified sequences</taxon>
        <taxon>metagenomes</taxon>
        <taxon>ecological metagenomes</taxon>
    </lineage>
</organism>
<dbReference type="EMBL" id="BARV01043575">
    <property type="protein sequence ID" value="GAI64439.1"/>
    <property type="molecule type" value="Genomic_DNA"/>
</dbReference>